<keyword evidence="2" id="KW-1133">Transmembrane helix</keyword>
<organism evidence="3 4">
    <name type="scientific">Paracidovorax avenae (strain ATCC 19860 / DSM 7227 / CCUG 15838 / JCM 20985 / LMG 2117 / NCPPB 1011)</name>
    <name type="common">Acidovorax avenae</name>
    <dbReference type="NCBI Taxonomy" id="643561"/>
    <lineage>
        <taxon>Bacteria</taxon>
        <taxon>Pseudomonadati</taxon>
        <taxon>Pseudomonadota</taxon>
        <taxon>Betaproteobacteria</taxon>
        <taxon>Burkholderiales</taxon>
        <taxon>Comamonadaceae</taxon>
        <taxon>Paracidovorax</taxon>
    </lineage>
</organism>
<name>F0Q9J2_PARA1</name>
<dbReference type="AlphaFoldDB" id="F0Q9J2"/>
<dbReference type="KEGG" id="aaa:Acav_0876"/>
<dbReference type="SUPFAM" id="SSF54523">
    <property type="entry name" value="Pili subunits"/>
    <property type="match status" value="1"/>
</dbReference>
<sequence length="166" mass="17155">MPTSAAGNKRRNRGPCNGTGPAPGSTSRGARGFTLLELLVVISLIAIATAGVGFALRDDGQTALQREGERLAALLEAGRAQSRASGAPVRWRAVGGSFRFEGLPGNPAPGAWLDPSTYVVGPALLQLGPEPLIPPQQVVLASQSHPGRSVRVATDGLRPFTAETVQ</sequence>
<keyword evidence="2" id="KW-0472">Membrane</keyword>
<dbReference type="Pfam" id="PF07963">
    <property type="entry name" value="N_methyl"/>
    <property type="match status" value="1"/>
</dbReference>
<dbReference type="PROSITE" id="PS00409">
    <property type="entry name" value="PROKAR_NTER_METHYL"/>
    <property type="match status" value="1"/>
</dbReference>
<dbReference type="RefSeq" id="WP_013593344.1">
    <property type="nucleotide sequence ID" value="NC_015138.1"/>
</dbReference>
<evidence type="ECO:0000313" key="3">
    <source>
        <dbReference type="EMBL" id="ADX44799.1"/>
    </source>
</evidence>
<evidence type="ECO:0000256" key="1">
    <source>
        <dbReference type="SAM" id="MobiDB-lite"/>
    </source>
</evidence>
<evidence type="ECO:0000256" key="2">
    <source>
        <dbReference type="SAM" id="Phobius"/>
    </source>
</evidence>
<dbReference type="GeneID" id="34237599"/>
<dbReference type="Proteomes" id="UP000002482">
    <property type="component" value="Chromosome"/>
</dbReference>
<dbReference type="HOGENOM" id="CLU_113215_3_0_4"/>
<dbReference type="OrthoDB" id="9154196at2"/>
<evidence type="ECO:0000313" key="4">
    <source>
        <dbReference type="Proteomes" id="UP000002482"/>
    </source>
</evidence>
<keyword evidence="2" id="KW-0812">Transmembrane</keyword>
<gene>
    <name evidence="3" type="ordered locus">Acav_0876</name>
</gene>
<keyword evidence="4" id="KW-1185">Reference proteome</keyword>
<reference evidence="3" key="1">
    <citation type="submission" date="2011-02" db="EMBL/GenBank/DDBJ databases">
        <title>Complete sequence of Acidovorax avenae subsp. avenae ATCC 19860.</title>
        <authorList>
            <consortium name="US DOE Joint Genome Institute"/>
            <person name="Lucas S."/>
            <person name="Copeland A."/>
            <person name="Lapidus A."/>
            <person name="Cheng J.-F."/>
            <person name="Goodwin L."/>
            <person name="Pitluck S."/>
            <person name="Chertkov O."/>
            <person name="Held B."/>
            <person name="Detter J.C."/>
            <person name="Han C."/>
            <person name="Tapia R."/>
            <person name="Land M."/>
            <person name="Hauser L."/>
            <person name="Kyrpides N."/>
            <person name="Ivanova N."/>
            <person name="Ovchinnikova G."/>
            <person name="Pagani I."/>
            <person name="Gordon S."/>
            <person name="Woyke T."/>
        </authorList>
    </citation>
    <scope>NUCLEOTIDE SEQUENCE</scope>
    <source>
        <strain evidence="3">ATCC 19860</strain>
    </source>
</reference>
<feature type="transmembrane region" description="Helical" evidence="2">
    <location>
        <begin position="33"/>
        <end position="56"/>
    </location>
</feature>
<dbReference type="NCBIfam" id="TIGR02532">
    <property type="entry name" value="IV_pilin_GFxxxE"/>
    <property type="match status" value="1"/>
</dbReference>
<proteinExistence type="predicted"/>
<dbReference type="InterPro" id="IPR045584">
    <property type="entry name" value="Pilin-like"/>
</dbReference>
<dbReference type="EMBL" id="CP002521">
    <property type="protein sequence ID" value="ADX44799.1"/>
    <property type="molecule type" value="Genomic_DNA"/>
</dbReference>
<accession>F0Q9J2</accession>
<feature type="region of interest" description="Disordered" evidence="1">
    <location>
        <begin position="1"/>
        <end position="27"/>
    </location>
</feature>
<protein>
    <submittedName>
        <fullName evidence="3">General secretion pathway protein H</fullName>
    </submittedName>
</protein>
<dbReference type="InterPro" id="IPR012902">
    <property type="entry name" value="N_methyl_site"/>
</dbReference>